<evidence type="ECO:0000259" key="5">
    <source>
        <dbReference type="PROSITE" id="PS51935"/>
    </source>
</evidence>
<protein>
    <submittedName>
        <fullName evidence="6">NlpC/P60 family protein</fullName>
    </submittedName>
</protein>
<dbReference type="PANTHER" id="PTHR47053:SF1">
    <property type="entry name" value="MUREIN DD-ENDOPEPTIDASE MEPH-RELATED"/>
    <property type="match status" value="1"/>
</dbReference>
<dbReference type="Proteomes" id="UP000214746">
    <property type="component" value="Unassembled WGS sequence"/>
</dbReference>
<dbReference type="AlphaFoldDB" id="A0A2W1NWY1"/>
<evidence type="ECO:0000256" key="1">
    <source>
        <dbReference type="ARBA" id="ARBA00007074"/>
    </source>
</evidence>
<keyword evidence="7" id="KW-1185">Reference proteome</keyword>
<dbReference type="GO" id="GO:0008234">
    <property type="term" value="F:cysteine-type peptidase activity"/>
    <property type="evidence" value="ECO:0007669"/>
    <property type="project" value="UniProtKB-KW"/>
</dbReference>
<sequence length="162" mass="17867">MPAGTKLIIPTISVPPVPGRASKPGKVVKIKQHRELARIIISVGVRLRGTPYRLGAGPYPRSRAFDCSSFVRYVFGRCGIALPRSSRQQAAMGRFVRQSAVQPGDLVFFRRDGCSGNGIGHAGVDIGKGYMLHTYASPAGVTITRWRSPYWLRRYVTARRIL</sequence>
<proteinExistence type="inferred from homology"/>
<keyword evidence="3" id="KW-0378">Hydrolase</keyword>
<comment type="caution">
    <text evidence="6">The sequence shown here is derived from an EMBL/GenBank/DDBJ whole genome shotgun (WGS) entry which is preliminary data.</text>
</comment>
<keyword evidence="4" id="KW-0788">Thiol protease</keyword>
<dbReference type="GO" id="GO:0006508">
    <property type="term" value="P:proteolysis"/>
    <property type="evidence" value="ECO:0007669"/>
    <property type="project" value="UniProtKB-KW"/>
</dbReference>
<dbReference type="Pfam" id="PF00877">
    <property type="entry name" value="NLPC_P60"/>
    <property type="match status" value="1"/>
</dbReference>
<dbReference type="OrthoDB" id="9813118at2"/>
<gene>
    <name evidence="6" type="ORF">CBW46_006950</name>
</gene>
<name>A0A2W1NWY1_PAEXE</name>
<evidence type="ECO:0000256" key="3">
    <source>
        <dbReference type="ARBA" id="ARBA00022801"/>
    </source>
</evidence>
<evidence type="ECO:0000256" key="4">
    <source>
        <dbReference type="ARBA" id="ARBA00022807"/>
    </source>
</evidence>
<dbReference type="PROSITE" id="PS51935">
    <property type="entry name" value="NLPC_P60"/>
    <property type="match status" value="1"/>
</dbReference>
<reference evidence="6" key="1">
    <citation type="submission" date="2018-06" db="EMBL/GenBank/DDBJ databases">
        <title>Paenibacillus xerothermodurans sp. nov. an extremely dry heat resistant spore forming bacterium isolated from the soil of Cape Canaveral, Florida.</title>
        <authorList>
            <person name="Seuylemezian A."/>
            <person name="Kaur N."/>
            <person name="Patil P."/>
            <person name="Patil P."/>
            <person name="Mayilraj S."/>
            <person name="Vaishampayan P."/>
        </authorList>
    </citation>
    <scope>NUCLEOTIDE SEQUENCE [LARGE SCALE GENOMIC DNA]</scope>
    <source>
        <strain evidence="6">ATCC 27380</strain>
    </source>
</reference>
<dbReference type="PANTHER" id="PTHR47053">
    <property type="entry name" value="MUREIN DD-ENDOPEPTIDASE MEPH-RELATED"/>
    <property type="match status" value="1"/>
</dbReference>
<dbReference type="InterPro" id="IPR000064">
    <property type="entry name" value="NLP_P60_dom"/>
</dbReference>
<feature type="domain" description="NlpC/P60" evidence="5">
    <location>
        <begin position="34"/>
        <end position="162"/>
    </location>
</feature>
<dbReference type="EMBL" id="NHRJ02000002">
    <property type="protein sequence ID" value="PZE22226.1"/>
    <property type="molecule type" value="Genomic_DNA"/>
</dbReference>
<organism evidence="6 7">
    <name type="scientific">Paenibacillus xerothermodurans</name>
    <dbReference type="NCBI Taxonomy" id="1977292"/>
    <lineage>
        <taxon>Bacteria</taxon>
        <taxon>Bacillati</taxon>
        <taxon>Bacillota</taxon>
        <taxon>Bacilli</taxon>
        <taxon>Bacillales</taxon>
        <taxon>Paenibacillaceae</taxon>
        <taxon>Paenibacillus</taxon>
    </lineage>
</organism>
<keyword evidence="2" id="KW-0645">Protease</keyword>
<evidence type="ECO:0000256" key="2">
    <source>
        <dbReference type="ARBA" id="ARBA00022670"/>
    </source>
</evidence>
<dbReference type="InterPro" id="IPR051202">
    <property type="entry name" value="Peptidase_C40"/>
</dbReference>
<evidence type="ECO:0000313" key="7">
    <source>
        <dbReference type="Proteomes" id="UP000214746"/>
    </source>
</evidence>
<dbReference type="Gene3D" id="3.90.1720.10">
    <property type="entry name" value="endopeptidase domain like (from Nostoc punctiforme)"/>
    <property type="match status" value="1"/>
</dbReference>
<comment type="similarity">
    <text evidence="1">Belongs to the peptidase C40 family.</text>
</comment>
<evidence type="ECO:0000313" key="6">
    <source>
        <dbReference type="EMBL" id="PZE22226.1"/>
    </source>
</evidence>
<dbReference type="InterPro" id="IPR038765">
    <property type="entry name" value="Papain-like_cys_pep_sf"/>
</dbReference>
<dbReference type="SUPFAM" id="SSF54001">
    <property type="entry name" value="Cysteine proteinases"/>
    <property type="match status" value="1"/>
</dbReference>
<accession>A0A2W1NWY1</accession>